<name>A0AAD7FJZ7_9AGAR</name>
<gene>
    <name evidence="2" type="ORF">FB45DRAFT_796410</name>
</gene>
<evidence type="ECO:0000259" key="1">
    <source>
        <dbReference type="Pfam" id="PF24764"/>
    </source>
</evidence>
<organism evidence="2 3">
    <name type="scientific">Roridomyces roridus</name>
    <dbReference type="NCBI Taxonomy" id="1738132"/>
    <lineage>
        <taxon>Eukaryota</taxon>
        <taxon>Fungi</taxon>
        <taxon>Dikarya</taxon>
        <taxon>Basidiomycota</taxon>
        <taxon>Agaricomycotina</taxon>
        <taxon>Agaricomycetes</taxon>
        <taxon>Agaricomycetidae</taxon>
        <taxon>Agaricales</taxon>
        <taxon>Marasmiineae</taxon>
        <taxon>Mycenaceae</taxon>
        <taxon>Roridomyces</taxon>
    </lineage>
</organism>
<reference evidence="2" key="1">
    <citation type="submission" date="2023-03" db="EMBL/GenBank/DDBJ databases">
        <title>Massive genome expansion in bonnet fungi (Mycena s.s.) driven by repeated elements and novel gene families across ecological guilds.</title>
        <authorList>
            <consortium name="Lawrence Berkeley National Laboratory"/>
            <person name="Harder C.B."/>
            <person name="Miyauchi S."/>
            <person name="Viragh M."/>
            <person name="Kuo A."/>
            <person name="Thoen E."/>
            <person name="Andreopoulos B."/>
            <person name="Lu D."/>
            <person name="Skrede I."/>
            <person name="Drula E."/>
            <person name="Henrissat B."/>
            <person name="Morin E."/>
            <person name="Kohler A."/>
            <person name="Barry K."/>
            <person name="LaButti K."/>
            <person name="Morin E."/>
            <person name="Salamov A."/>
            <person name="Lipzen A."/>
            <person name="Mereny Z."/>
            <person name="Hegedus B."/>
            <person name="Baldrian P."/>
            <person name="Stursova M."/>
            <person name="Weitz H."/>
            <person name="Taylor A."/>
            <person name="Grigoriev I.V."/>
            <person name="Nagy L.G."/>
            <person name="Martin F."/>
            <person name="Kauserud H."/>
        </authorList>
    </citation>
    <scope>NUCLEOTIDE SEQUENCE</scope>
    <source>
        <strain evidence="2">9284</strain>
    </source>
</reference>
<dbReference type="Pfam" id="PF24764">
    <property type="entry name" value="rva_4"/>
    <property type="match status" value="1"/>
</dbReference>
<dbReference type="InterPro" id="IPR058913">
    <property type="entry name" value="Integrase_dom_put"/>
</dbReference>
<dbReference type="AlphaFoldDB" id="A0AAD7FJZ7"/>
<dbReference type="Proteomes" id="UP001221142">
    <property type="component" value="Unassembled WGS sequence"/>
</dbReference>
<sequence length="235" mass="27181">MPVHSRFQDDPVDAFLKEANVIMVEAQFVVDSLPNAELPAAERSAHRLGAVRQIVETLDDVLTLWRDVRKDSLESYRQIFDYLERNDLLDMENSIHSTCLYLVFVSRIQLSLDRTRDARNHHKIRTEQNRTPIAMYELSREAAIRRGYWTGDPGDEMVDVHDLYGFDPEARTAESESFEEPLERLNQPTAVPDEREAGVLLNDDEELKAATDLLPRFEWTREDGNWGIDVYCEAV</sequence>
<protein>
    <recommendedName>
        <fullName evidence="1">Integrase core domain-containing protein</fullName>
    </recommendedName>
</protein>
<feature type="domain" description="Integrase core" evidence="1">
    <location>
        <begin position="62"/>
        <end position="137"/>
    </location>
</feature>
<accession>A0AAD7FJZ7</accession>
<keyword evidence="3" id="KW-1185">Reference proteome</keyword>
<comment type="caution">
    <text evidence="2">The sequence shown here is derived from an EMBL/GenBank/DDBJ whole genome shotgun (WGS) entry which is preliminary data.</text>
</comment>
<evidence type="ECO:0000313" key="2">
    <source>
        <dbReference type="EMBL" id="KAJ7624457.1"/>
    </source>
</evidence>
<dbReference type="EMBL" id="JARKIF010000013">
    <property type="protein sequence ID" value="KAJ7624457.1"/>
    <property type="molecule type" value="Genomic_DNA"/>
</dbReference>
<proteinExistence type="predicted"/>
<evidence type="ECO:0000313" key="3">
    <source>
        <dbReference type="Proteomes" id="UP001221142"/>
    </source>
</evidence>
<feature type="non-terminal residue" evidence="2">
    <location>
        <position position="1"/>
    </location>
</feature>